<evidence type="ECO:0000313" key="5">
    <source>
        <dbReference type="Proteomes" id="UP001597419"/>
    </source>
</evidence>
<keyword evidence="5" id="KW-1185">Reference proteome</keyword>
<evidence type="ECO:0000256" key="2">
    <source>
        <dbReference type="SAM" id="Phobius"/>
    </source>
</evidence>
<keyword evidence="2" id="KW-0812">Transmembrane</keyword>
<dbReference type="SUPFAM" id="SSF52172">
    <property type="entry name" value="CheY-like"/>
    <property type="match status" value="1"/>
</dbReference>
<sequence>MAETINSIASALWPLLIFAALLLFRRPLLRIVRSAESREWTLEVGGQKLSMKQLSDQQNLVLADLQKQVDRLGKAIEDPAARAVETGEDLADAAARTGTPYSVLWVDDSPENNALIIEQLQNHGVRVDLARTTAEGLRLFGQRGYGAVLSNMNRTEDSTEVVDAGLRLMRAVRQSTSDIPFVIYCNATASSRYQADALAEGATAITASPTVVTEHLRALGLLD</sequence>
<gene>
    <name evidence="4" type="ORF">ACFSYJ_05315</name>
</gene>
<dbReference type="Gene3D" id="3.40.50.2300">
    <property type="match status" value="1"/>
</dbReference>
<name>A0ABW5G912_9PSEU</name>
<feature type="transmembrane region" description="Helical" evidence="2">
    <location>
        <begin position="6"/>
        <end position="24"/>
    </location>
</feature>
<feature type="domain" description="Response regulatory" evidence="3">
    <location>
        <begin position="102"/>
        <end position="223"/>
    </location>
</feature>
<dbReference type="InterPro" id="IPR001789">
    <property type="entry name" value="Sig_transdc_resp-reg_receiver"/>
</dbReference>
<dbReference type="InterPro" id="IPR011006">
    <property type="entry name" value="CheY-like_superfamily"/>
</dbReference>
<proteinExistence type="predicted"/>
<evidence type="ECO:0000259" key="3">
    <source>
        <dbReference type="PROSITE" id="PS50110"/>
    </source>
</evidence>
<dbReference type="EMBL" id="JBHUKU010000003">
    <property type="protein sequence ID" value="MFD2458002.1"/>
    <property type="molecule type" value="Genomic_DNA"/>
</dbReference>
<evidence type="ECO:0000256" key="1">
    <source>
        <dbReference type="PROSITE-ProRule" id="PRU00169"/>
    </source>
</evidence>
<comment type="caution">
    <text evidence="1">Lacks conserved residue(s) required for the propagation of feature annotation.</text>
</comment>
<reference evidence="5" key="1">
    <citation type="journal article" date="2019" name="Int. J. Syst. Evol. Microbiol.">
        <title>The Global Catalogue of Microorganisms (GCM) 10K type strain sequencing project: providing services to taxonomists for standard genome sequencing and annotation.</title>
        <authorList>
            <consortium name="The Broad Institute Genomics Platform"/>
            <consortium name="The Broad Institute Genome Sequencing Center for Infectious Disease"/>
            <person name="Wu L."/>
            <person name="Ma J."/>
        </authorList>
    </citation>
    <scope>NUCLEOTIDE SEQUENCE [LARGE SCALE GENOMIC DNA]</scope>
    <source>
        <strain evidence="5">CGMCC 4.7643</strain>
    </source>
</reference>
<keyword evidence="2" id="KW-0472">Membrane</keyword>
<dbReference type="PROSITE" id="PS50110">
    <property type="entry name" value="RESPONSE_REGULATORY"/>
    <property type="match status" value="1"/>
</dbReference>
<dbReference type="RefSeq" id="WP_345395787.1">
    <property type="nucleotide sequence ID" value="NZ_BAABHG010000007.1"/>
</dbReference>
<accession>A0ABW5G912</accession>
<keyword evidence="2" id="KW-1133">Transmembrane helix</keyword>
<evidence type="ECO:0000313" key="4">
    <source>
        <dbReference type="EMBL" id="MFD2458002.1"/>
    </source>
</evidence>
<dbReference type="Proteomes" id="UP001597419">
    <property type="component" value="Unassembled WGS sequence"/>
</dbReference>
<organism evidence="4 5">
    <name type="scientific">Amycolatopsis samaneae</name>
    <dbReference type="NCBI Taxonomy" id="664691"/>
    <lineage>
        <taxon>Bacteria</taxon>
        <taxon>Bacillati</taxon>
        <taxon>Actinomycetota</taxon>
        <taxon>Actinomycetes</taxon>
        <taxon>Pseudonocardiales</taxon>
        <taxon>Pseudonocardiaceae</taxon>
        <taxon>Amycolatopsis</taxon>
    </lineage>
</organism>
<protein>
    <submittedName>
        <fullName evidence="4">Response regulator</fullName>
    </submittedName>
</protein>
<comment type="caution">
    <text evidence="4">The sequence shown here is derived from an EMBL/GenBank/DDBJ whole genome shotgun (WGS) entry which is preliminary data.</text>
</comment>